<evidence type="ECO:0000313" key="1">
    <source>
        <dbReference type="EMBL" id="KAJ7562341.1"/>
    </source>
</evidence>
<name>A0ACC2E7B6_DIPCM</name>
<proteinExistence type="predicted"/>
<dbReference type="EMBL" id="CM055094">
    <property type="protein sequence ID" value="KAJ7562341.1"/>
    <property type="molecule type" value="Genomic_DNA"/>
</dbReference>
<comment type="caution">
    <text evidence="1">The sequence shown here is derived from an EMBL/GenBank/DDBJ whole genome shotgun (WGS) entry which is preliminary data.</text>
</comment>
<evidence type="ECO:0000313" key="2">
    <source>
        <dbReference type="Proteomes" id="UP001162992"/>
    </source>
</evidence>
<organism evidence="1 2">
    <name type="scientific">Diphasiastrum complanatum</name>
    <name type="common">Issler's clubmoss</name>
    <name type="synonym">Lycopodium complanatum</name>
    <dbReference type="NCBI Taxonomy" id="34168"/>
    <lineage>
        <taxon>Eukaryota</taxon>
        <taxon>Viridiplantae</taxon>
        <taxon>Streptophyta</taxon>
        <taxon>Embryophyta</taxon>
        <taxon>Tracheophyta</taxon>
        <taxon>Lycopodiopsida</taxon>
        <taxon>Lycopodiales</taxon>
        <taxon>Lycopodiaceae</taxon>
        <taxon>Lycopodioideae</taxon>
        <taxon>Diphasiastrum</taxon>
    </lineage>
</organism>
<keyword evidence="2" id="KW-1185">Reference proteome</keyword>
<gene>
    <name evidence="1" type="ORF">O6H91_03G065200</name>
</gene>
<reference evidence="2" key="1">
    <citation type="journal article" date="2024" name="Proc. Natl. Acad. Sci. U.S.A.">
        <title>Extraordinary preservation of gene collinearity over three hundred million years revealed in homosporous lycophytes.</title>
        <authorList>
            <person name="Li C."/>
            <person name="Wickell D."/>
            <person name="Kuo L.Y."/>
            <person name="Chen X."/>
            <person name="Nie B."/>
            <person name="Liao X."/>
            <person name="Peng D."/>
            <person name="Ji J."/>
            <person name="Jenkins J."/>
            <person name="Williams M."/>
            <person name="Shu S."/>
            <person name="Plott C."/>
            <person name="Barry K."/>
            <person name="Rajasekar S."/>
            <person name="Grimwood J."/>
            <person name="Han X."/>
            <person name="Sun S."/>
            <person name="Hou Z."/>
            <person name="He W."/>
            <person name="Dai G."/>
            <person name="Sun C."/>
            <person name="Schmutz J."/>
            <person name="Leebens-Mack J.H."/>
            <person name="Li F.W."/>
            <person name="Wang L."/>
        </authorList>
    </citation>
    <scope>NUCLEOTIDE SEQUENCE [LARGE SCALE GENOMIC DNA]</scope>
    <source>
        <strain evidence="2">cv. PW_Plant_1</strain>
    </source>
</reference>
<accession>A0ACC2E7B6</accession>
<sequence length="1080" mass="122472">MEGLPHGVFIERDSSGDRVDLNFISRLSRIVPTKRKLEDFILEGADCPGRRDRGRRELEEGILNASIAESRGRSTEAQSLDGDSAMREEAGNRMAELDDILEDEGKETSMIVEGPVCESNSPHSIEVDEHDNMIRDIDLMQDEEGKEKNIQGNATISDVSLNNFDFSTSIGKEDSSVFIPIRGCYGLEEASQDLLQTNSSTDNGMHESLEFRRPVTRFWYNSEQKQCEGEAERATAALNEEEFATDSKNNILTTGRDTGDISEESSTELLPLFVRTYMEGRTIVLHALPSDTIDSIHLQIFSRTGLPVSEQRLIFGGRQLQHDHTLKECSIDKDASLNLVARMRSTPLPQSWQLSIELVNMISRLCDIPMQARNMKFTRSFFQDSIRNGVQEYLKMAAKALPISEHMQVFQQSGAAVALISLLLSSKRSNQEYAEDCIKMFLFPEEYLSDHLYCAPIILNFCTILSRSAPTHDMYVLCRTVLCRMLDNIGTVHGSVYFYECKAENVIADFAPFVNELRELVIADLGHAATSTLNGKSSDSPELKEASDLTAFLIPFCKAWAECNANEATENSLNLFLPSTTDKDSIKLKLNTHAWLDQIFNDLLKETESYMVQLSDFHQSSKYAPSVQWPSGLAHQVFAYSHLFVLLRGIHAIANVLDGGLHSLLLMLQERHVALNIVIQNSVCTHGDYWLCEHKYLLNFESKRKLAIGMLPEPQDDYEERHDIVVPRSQLLSESFESLAYADVGTLQGGITVEFTSEEATGPGVLREWFSLICREIFNPNNALFVSCSSDPRRFHPNPASGINPGHLTYFRFAGRVIALAIMHKVQLDVLFPLNFFKQLANLPMSWEDSKHIDTDSYMHFKRILDMDAKEFDDLGLTFVSEVEPFGCRKVVELCPNGKEKIVNGANRLQFVELLVQQRFVTSIADQVQYFSSGFSDILLNVTTQQFFQALEPEDFDLLLFGQERNICLNDWKAHTEYHGYSSSDNQIVWFWKVLEQMTVEQQKRILFFATAVRQLPVEGFSGLSSKFHIHRFYQDVSFVPQAHTCFYQLLLPPYSSLEMMNKRFHTILEEDKCAGFGFS</sequence>
<dbReference type="Proteomes" id="UP001162992">
    <property type="component" value="Chromosome 3"/>
</dbReference>
<protein>
    <submittedName>
        <fullName evidence="1">Uncharacterized protein</fullName>
    </submittedName>
</protein>